<name>A0A9X4XDU7_9FIRM</name>
<dbReference type="Pfam" id="PF08282">
    <property type="entry name" value="Hydrolase_3"/>
    <property type="match status" value="1"/>
</dbReference>
<gene>
    <name evidence="1" type="ORF">GMA92_08585</name>
</gene>
<dbReference type="GO" id="GO:0016791">
    <property type="term" value="F:phosphatase activity"/>
    <property type="evidence" value="ECO:0007669"/>
    <property type="project" value="TreeGrafter"/>
</dbReference>
<evidence type="ECO:0000313" key="2">
    <source>
        <dbReference type="Proteomes" id="UP000487649"/>
    </source>
</evidence>
<dbReference type="RefSeq" id="WP_009606790.1">
    <property type="nucleotide sequence ID" value="NZ_CABJBH010000003.1"/>
</dbReference>
<accession>A0A9X4XDU7</accession>
<dbReference type="Gene3D" id="3.30.1240.10">
    <property type="match status" value="1"/>
</dbReference>
<dbReference type="InterPro" id="IPR036412">
    <property type="entry name" value="HAD-like_sf"/>
</dbReference>
<sequence>MKLFASDYDGTYCKHTKLGRQQLKENIKATKEWQEMGNLFIFATGRPISLMKIEQKIHGLVYDYIVGLNGAVIVSSDGQVVFRQTIKNEIAKQIVELIQEKKITQYMVTDGLNGHYYTTFHLFKREYYLFKILKWTHRLFNLTLTQALEQPVAQIAVKTNSHEEAIQFAKIINETFGHEVVAYANLLHVDICAKNLSKASGVFEVAKRHRIETDAIYCIGDSFNDLPMIEAYHGLTMIEAVDDLKKQAEAVFKTVSEAFIYAKEKV</sequence>
<dbReference type="Gene3D" id="3.40.50.1000">
    <property type="entry name" value="HAD superfamily/HAD-like"/>
    <property type="match status" value="1"/>
</dbReference>
<dbReference type="SUPFAM" id="SSF56784">
    <property type="entry name" value="HAD-like"/>
    <property type="match status" value="1"/>
</dbReference>
<dbReference type="GO" id="GO:0000287">
    <property type="term" value="F:magnesium ion binding"/>
    <property type="evidence" value="ECO:0007669"/>
    <property type="project" value="TreeGrafter"/>
</dbReference>
<dbReference type="GO" id="GO:0005829">
    <property type="term" value="C:cytosol"/>
    <property type="evidence" value="ECO:0007669"/>
    <property type="project" value="TreeGrafter"/>
</dbReference>
<keyword evidence="1" id="KW-0378">Hydrolase</keyword>
<dbReference type="InterPro" id="IPR023214">
    <property type="entry name" value="HAD_sf"/>
</dbReference>
<dbReference type="AlphaFoldDB" id="A0A9X4XDU7"/>
<evidence type="ECO:0000313" key="1">
    <source>
        <dbReference type="EMBL" id="MTK21476.1"/>
    </source>
</evidence>
<dbReference type="PANTHER" id="PTHR10000">
    <property type="entry name" value="PHOSPHOSERINE PHOSPHATASE"/>
    <property type="match status" value="1"/>
</dbReference>
<dbReference type="InterPro" id="IPR006379">
    <property type="entry name" value="HAD-SF_hydro_IIB"/>
</dbReference>
<comment type="caution">
    <text evidence="1">The sequence shown here is derived from an EMBL/GenBank/DDBJ whole genome shotgun (WGS) entry which is preliminary data.</text>
</comment>
<organism evidence="1 2">
    <name type="scientific">Turicibacter sanguinis</name>
    <dbReference type="NCBI Taxonomy" id="154288"/>
    <lineage>
        <taxon>Bacteria</taxon>
        <taxon>Bacillati</taxon>
        <taxon>Bacillota</taxon>
        <taxon>Erysipelotrichia</taxon>
        <taxon>Erysipelotrichales</taxon>
        <taxon>Turicibacteraceae</taxon>
        <taxon>Turicibacter</taxon>
    </lineage>
</organism>
<proteinExistence type="predicted"/>
<protein>
    <submittedName>
        <fullName evidence="1">HAD-IIB family hydrolase</fullName>
    </submittedName>
</protein>
<reference evidence="1 2" key="1">
    <citation type="journal article" date="2019" name="Nat. Med.">
        <title>A library of human gut bacterial isolates paired with longitudinal multiomics data enables mechanistic microbiome research.</title>
        <authorList>
            <person name="Poyet M."/>
            <person name="Groussin M."/>
            <person name="Gibbons S.M."/>
            <person name="Avila-Pacheco J."/>
            <person name="Jiang X."/>
            <person name="Kearney S.M."/>
            <person name="Perrotta A.R."/>
            <person name="Berdy B."/>
            <person name="Zhao S."/>
            <person name="Lieberman T.D."/>
            <person name="Swanson P.K."/>
            <person name="Smith M."/>
            <person name="Roesemann S."/>
            <person name="Alexander J.E."/>
            <person name="Rich S.A."/>
            <person name="Livny J."/>
            <person name="Vlamakis H."/>
            <person name="Clish C."/>
            <person name="Bullock K."/>
            <person name="Deik A."/>
            <person name="Scott J."/>
            <person name="Pierce K.A."/>
            <person name="Xavier R.J."/>
            <person name="Alm E.J."/>
        </authorList>
    </citation>
    <scope>NUCLEOTIDE SEQUENCE [LARGE SCALE GENOMIC DNA]</scope>
    <source>
        <strain evidence="1 2">BIOML-A198</strain>
    </source>
</reference>
<dbReference type="NCBIfam" id="TIGR01484">
    <property type="entry name" value="HAD-SF-IIB"/>
    <property type="match status" value="1"/>
</dbReference>
<dbReference type="GeneID" id="60059289"/>
<dbReference type="OrthoDB" id="306707at2"/>
<dbReference type="PANTHER" id="PTHR10000:SF8">
    <property type="entry name" value="HAD SUPERFAMILY HYDROLASE-LIKE, TYPE 3"/>
    <property type="match status" value="1"/>
</dbReference>
<dbReference type="EMBL" id="WMQE01000017">
    <property type="protein sequence ID" value="MTK21476.1"/>
    <property type="molecule type" value="Genomic_DNA"/>
</dbReference>
<dbReference type="Proteomes" id="UP000487649">
    <property type="component" value="Unassembled WGS sequence"/>
</dbReference>